<evidence type="ECO:0000313" key="2">
    <source>
        <dbReference type="EMBL" id="OJD22182.1"/>
    </source>
</evidence>
<reference evidence="2 3" key="1">
    <citation type="submission" date="2015-08" db="EMBL/GenBank/DDBJ databases">
        <title>Emmonsia species relationships and genome sequence.</title>
        <authorList>
            <person name="Cuomo C.A."/>
            <person name="Schwartz I.S."/>
            <person name="Kenyon C."/>
            <person name="De Hoog G.S."/>
            <person name="Govender N.P."/>
            <person name="Botha A."/>
            <person name="Moreno L."/>
            <person name="De Vries M."/>
            <person name="Munoz J.F."/>
            <person name="Stielow J.B."/>
        </authorList>
    </citation>
    <scope>NUCLEOTIDE SEQUENCE [LARGE SCALE GENOMIC DNA]</scope>
    <source>
        <strain evidence="2 3">EI222</strain>
    </source>
</reference>
<sequence>MDNRGLPPCPSTVRSVANLLLEKRDGNSPSTPSRPSTAHNSLSPWTPKTPKNTDEIRRQSARLRNRNRTTPLSSPTSRFVDRIFYHYERLMADNVLLAQENMELRTANEEIQQRKRKSTYVPHGGAAGRVQAEDGDPIQEDSKDLVQGAGEDFVRRSDDDP</sequence>
<dbReference type="Proteomes" id="UP000242791">
    <property type="component" value="Unassembled WGS sequence"/>
</dbReference>
<proteinExistence type="predicted"/>
<name>A0A1J9Q0N5_9EURO</name>
<evidence type="ECO:0000256" key="1">
    <source>
        <dbReference type="SAM" id="MobiDB-lite"/>
    </source>
</evidence>
<dbReference type="VEuPathDB" id="FungiDB:ACJ73_06475"/>
<dbReference type="AlphaFoldDB" id="A0A1J9Q0N5"/>
<dbReference type="EMBL" id="LGTZ01001143">
    <property type="protein sequence ID" value="OJD22182.1"/>
    <property type="molecule type" value="Genomic_DNA"/>
</dbReference>
<feature type="compositionally biased region" description="Polar residues" evidence="1">
    <location>
        <begin position="27"/>
        <end position="50"/>
    </location>
</feature>
<feature type="region of interest" description="Disordered" evidence="1">
    <location>
        <begin position="109"/>
        <end position="161"/>
    </location>
</feature>
<gene>
    <name evidence="2" type="ORF">ACJ73_06475</name>
</gene>
<accession>A0A1J9Q0N5</accession>
<protein>
    <submittedName>
        <fullName evidence="2">Uncharacterized protein</fullName>
    </submittedName>
</protein>
<feature type="non-terminal residue" evidence="2">
    <location>
        <position position="161"/>
    </location>
</feature>
<keyword evidence="3" id="KW-1185">Reference proteome</keyword>
<organism evidence="2 3">
    <name type="scientific">Blastomyces percursus</name>
    <dbReference type="NCBI Taxonomy" id="1658174"/>
    <lineage>
        <taxon>Eukaryota</taxon>
        <taxon>Fungi</taxon>
        <taxon>Dikarya</taxon>
        <taxon>Ascomycota</taxon>
        <taxon>Pezizomycotina</taxon>
        <taxon>Eurotiomycetes</taxon>
        <taxon>Eurotiomycetidae</taxon>
        <taxon>Onygenales</taxon>
        <taxon>Ajellomycetaceae</taxon>
        <taxon>Blastomyces</taxon>
    </lineage>
</organism>
<comment type="caution">
    <text evidence="2">The sequence shown here is derived from an EMBL/GenBank/DDBJ whole genome shotgun (WGS) entry which is preliminary data.</text>
</comment>
<evidence type="ECO:0000313" key="3">
    <source>
        <dbReference type="Proteomes" id="UP000242791"/>
    </source>
</evidence>
<feature type="region of interest" description="Disordered" evidence="1">
    <location>
        <begin position="21"/>
        <end position="75"/>
    </location>
</feature>
<feature type="compositionally biased region" description="Basic and acidic residues" evidence="1">
    <location>
        <begin position="152"/>
        <end position="161"/>
    </location>
</feature>